<evidence type="ECO:0000256" key="7">
    <source>
        <dbReference type="ARBA" id="ARBA00023004"/>
    </source>
</evidence>
<evidence type="ECO:0000256" key="9">
    <source>
        <dbReference type="ARBA" id="ARBA00023136"/>
    </source>
</evidence>
<evidence type="ECO:0000256" key="5">
    <source>
        <dbReference type="ARBA" id="ARBA00022723"/>
    </source>
</evidence>
<dbReference type="Proteomes" id="UP001420932">
    <property type="component" value="Unassembled WGS sequence"/>
</dbReference>
<keyword evidence="7" id="KW-0408">Iron</keyword>
<dbReference type="GO" id="GO:0004497">
    <property type="term" value="F:monooxygenase activity"/>
    <property type="evidence" value="ECO:0007669"/>
    <property type="project" value="UniProtKB-KW"/>
</dbReference>
<comment type="similarity">
    <text evidence="3">Belongs to the cytochrome P450 family.</text>
</comment>
<protein>
    <recommendedName>
        <fullName evidence="13">Cytochrome P450</fullName>
    </recommendedName>
</protein>
<evidence type="ECO:0000256" key="6">
    <source>
        <dbReference type="ARBA" id="ARBA00023002"/>
    </source>
</evidence>
<keyword evidence="4" id="KW-0349">Heme</keyword>
<keyword evidence="6" id="KW-0560">Oxidoreductase</keyword>
<proteinExistence type="inferred from homology"/>
<evidence type="ECO:0000256" key="3">
    <source>
        <dbReference type="ARBA" id="ARBA00010617"/>
    </source>
</evidence>
<evidence type="ECO:0000313" key="12">
    <source>
        <dbReference type="Proteomes" id="UP001420932"/>
    </source>
</evidence>
<dbReference type="GO" id="GO:0016020">
    <property type="term" value="C:membrane"/>
    <property type="evidence" value="ECO:0007669"/>
    <property type="project" value="UniProtKB-SubCell"/>
</dbReference>
<dbReference type="Pfam" id="PF00067">
    <property type="entry name" value="p450"/>
    <property type="match status" value="1"/>
</dbReference>
<name>A0AAP0J926_9MAGN</name>
<dbReference type="PANTHER" id="PTHR47943">
    <property type="entry name" value="CYTOCHROME P450 93A3-LIKE"/>
    <property type="match status" value="1"/>
</dbReference>
<dbReference type="GO" id="GO:0020037">
    <property type="term" value="F:heme binding"/>
    <property type="evidence" value="ECO:0007669"/>
    <property type="project" value="InterPro"/>
</dbReference>
<evidence type="ECO:0000256" key="1">
    <source>
        <dbReference type="ARBA" id="ARBA00001971"/>
    </source>
</evidence>
<sequence>MATITDEILLCFICLISFFFIQSLLKRKEKLRSDFKRPPSPPALPIIGHLHHLSPVIHQSFHRLAQLYGPLMRLHIGASTMIVVSSASSARDILKIHESLFSSRLTFGMEDYNIYEGHSFTTAEYGPYWRFMKRLCMSKLMSASQLDRFMDVRREEMKKLLESLAKSSKESSAVDLGAELTTMTNNVLSRMVMSTRCSDGYNEAEVCRNLVLKCIEFAGKLSMAEILGTFIKKFDLFGHGRKLVKSMERFDKFVESIMEIHEERMKSSAGNTKDMMDILLEVHHDQNSATKLTRKGIKNFVLEMFIAGVETSSKALQWATAELISNPIVFDKLREEIVSLVGTTRLVQESDIPNLPYLQAVVKEALRLHAPAPLILRKCTEDCKINGFDILKDTRILVNAYSVMRDPLHGKNQTSLCHRDS</sequence>
<dbReference type="InterPro" id="IPR036396">
    <property type="entry name" value="Cyt_P450_sf"/>
</dbReference>
<evidence type="ECO:0000256" key="8">
    <source>
        <dbReference type="ARBA" id="ARBA00023033"/>
    </source>
</evidence>
<organism evidence="11 12">
    <name type="scientific">Stephania yunnanensis</name>
    <dbReference type="NCBI Taxonomy" id="152371"/>
    <lineage>
        <taxon>Eukaryota</taxon>
        <taxon>Viridiplantae</taxon>
        <taxon>Streptophyta</taxon>
        <taxon>Embryophyta</taxon>
        <taxon>Tracheophyta</taxon>
        <taxon>Spermatophyta</taxon>
        <taxon>Magnoliopsida</taxon>
        <taxon>Ranunculales</taxon>
        <taxon>Menispermaceae</taxon>
        <taxon>Menispermoideae</taxon>
        <taxon>Cissampelideae</taxon>
        <taxon>Stephania</taxon>
    </lineage>
</organism>
<comment type="caution">
    <text evidence="11">The sequence shown here is derived from an EMBL/GenBank/DDBJ whole genome shotgun (WGS) entry which is preliminary data.</text>
</comment>
<evidence type="ECO:0000256" key="2">
    <source>
        <dbReference type="ARBA" id="ARBA00004370"/>
    </source>
</evidence>
<gene>
    <name evidence="11" type="ORF">Syun_017378</name>
</gene>
<evidence type="ECO:0000256" key="4">
    <source>
        <dbReference type="ARBA" id="ARBA00022617"/>
    </source>
</evidence>
<comment type="subcellular location">
    <subcellularLocation>
        <location evidence="2">Membrane</location>
    </subcellularLocation>
</comment>
<dbReference type="SUPFAM" id="SSF48264">
    <property type="entry name" value="Cytochrome P450"/>
    <property type="match status" value="1"/>
</dbReference>
<comment type="cofactor">
    <cofactor evidence="1">
        <name>heme</name>
        <dbReference type="ChEBI" id="CHEBI:30413"/>
    </cofactor>
</comment>
<keyword evidence="9 10" id="KW-0472">Membrane</keyword>
<dbReference type="GO" id="GO:0044550">
    <property type="term" value="P:secondary metabolite biosynthetic process"/>
    <property type="evidence" value="ECO:0007669"/>
    <property type="project" value="UniProtKB-ARBA"/>
</dbReference>
<keyword evidence="5" id="KW-0479">Metal-binding</keyword>
<feature type="transmembrane region" description="Helical" evidence="10">
    <location>
        <begin position="6"/>
        <end position="25"/>
    </location>
</feature>
<reference evidence="11 12" key="1">
    <citation type="submission" date="2024-01" db="EMBL/GenBank/DDBJ databases">
        <title>Genome assemblies of Stephania.</title>
        <authorList>
            <person name="Yang L."/>
        </authorList>
    </citation>
    <scope>NUCLEOTIDE SEQUENCE [LARGE SCALE GENOMIC DNA]</scope>
    <source>
        <strain evidence="11">YNDBR</strain>
        <tissue evidence="11">Leaf</tissue>
    </source>
</reference>
<dbReference type="InterPro" id="IPR002401">
    <property type="entry name" value="Cyt_P450_E_grp-I"/>
</dbReference>
<evidence type="ECO:0008006" key="13">
    <source>
        <dbReference type="Google" id="ProtNLM"/>
    </source>
</evidence>
<dbReference type="GO" id="GO:0016705">
    <property type="term" value="F:oxidoreductase activity, acting on paired donors, with incorporation or reduction of molecular oxygen"/>
    <property type="evidence" value="ECO:0007669"/>
    <property type="project" value="InterPro"/>
</dbReference>
<keyword evidence="8" id="KW-0503">Monooxygenase</keyword>
<keyword evidence="10" id="KW-1133">Transmembrane helix</keyword>
<dbReference type="PRINTS" id="PR00463">
    <property type="entry name" value="EP450I"/>
</dbReference>
<dbReference type="GO" id="GO:0005506">
    <property type="term" value="F:iron ion binding"/>
    <property type="evidence" value="ECO:0007669"/>
    <property type="project" value="InterPro"/>
</dbReference>
<dbReference type="Gene3D" id="1.10.630.10">
    <property type="entry name" value="Cytochrome P450"/>
    <property type="match status" value="1"/>
</dbReference>
<accession>A0AAP0J926</accession>
<keyword evidence="12" id="KW-1185">Reference proteome</keyword>
<dbReference type="EMBL" id="JBBNAF010000007">
    <property type="protein sequence ID" value="KAK9128581.1"/>
    <property type="molecule type" value="Genomic_DNA"/>
</dbReference>
<dbReference type="AlphaFoldDB" id="A0AAP0J926"/>
<keyword evidence="10" id="KW-0812">Transmembrane</keyword>
<evidence type="ECO:0000256" key="10">
    <source>
        <dbReference type="SAM" id="Phobius"/>
    </source>
</evidence>
<evidence type="ECO:0000313" key="11">
    <source>
        <dbReference type="EMBL" id="KAK9128581.1"/>
    </source>
</evidence>
<dbReference type="InterPro" id="IPR001128">
    <property type="entry name" value="Cyt_P450"/>
</dbReference>
<dbReference type="PANTHER" id="PTHR47943:SF8">
    <property type="entry name" value="CYTOCHROME P450"/>
    <property type="match status" value="1"/>
</dbReference>